<keyword evidence="1" id="KW-0433">Leucine-rich repeat</keyword>
<dbReference type="Gene3D" id="3.40.50.10140">
    <property type="entry name" value="Toll/interleukin-1 receptor homology (TIR) domain"/>
    <property type="match status" value="1"/>
</dbReference>
<protein>
    <recommendedName>
        <fullName evidence="6">TIR domain-containing protein</fullName>
    </recommendedName>
</protein>
<evidence type="ECO:0000313" key="7">
    <source>
        <dbReference type="EMBL" id="KAK4259605.1"/>
    </source>
</evidence>
<dbReference type="InterPro" id="IPR058546">
    <property type="entry name" value="RPS4B/Roq1-like_LRR"/>
</dbReference>
<dbReference type="Pfam" id="PF01582">
    <property type="entry name" value="TIR"/>
    <property type="match status" value="1"/>
</dbReference>
<keyword evidence="2" id="KW-0677">Repeat</keyword>
<dbReference type="PANTHER" id="PTHR11017">
    <property type="entry name" value="LEUCINE-RICH REPEAT-CONTAINING PROTEIN"/>
    <property type="match status" value="1"/>
</dbReference>
<dbReference type="SUPFAM" id="SSF52200">
    <property type="entry name" value="Toll/Interleukin receptor TIR domain"/>
    <property type="match status" value="1"/>
</dbReference>
<dbReference type="Gene3D" id="3.80.10.10">
    <property type="entry name" value="Ribonuclease Inhibitor"/>
    <property type="match status" value="2"/>
</dbReference>
<dbReference type="Proteomes" id="UP001293593">
    <property type="component" value="Unassembled WGS sequence"/>
</dbReference>
<organism evidence="7 8">
    <name type="scientific">Acacia crassicarpa</name>
    <name type="common">northern wattle</name>
    <dbReference type="NCBI Taxonomy" id="499986"/>
    <lineage>
        <taxon>Eukaryota</taxon>
        <taxon>Viridiplantae</taxon>
        <taxon>Streptophyta</taxon>
        <taxon>Embryophyta</taxon>
        <taxon>Tracheophyta</taxon>
        <taxon>Spermatophyta</taxon>
        <taxon>Magnoliopsida</taxon>
        <taxon>eudicotyledons</taxon>
        <taxon>Gunneridae</taxon>
        <taxon>Pentapetalae</taxon>
        <taxon>rosids</taxon>
        <taxon>fabids</taxon>
        <taxon>Fabales</taxon>
        <taxon>Fabaceae</taxon>
        <taxon>Caesalpinioideae</taxon>
        <taxon>mimosoid clade</taxon>
        <taxon>Acacieae</taxon>
        <taxon>Acacia</taxon>
    </lineage>
</organism>
<dbReference type="GO" id="GO:0043531">
    <property type="term" value="F:ADP binding"/>
    <property type="evidence" value="ECO:0007669"/>
    <property type="project" value="InterPro"/>
</dbReference>
<dbReference type="GO" id="GO:0007165">
    <property type="term" value="P:signal transduction"/>
    <property type="evidence" value="ECO:0007669"/>
    <property type="project" value="InterPro"/>
</dbReference>
<evidence type="ECO:0000256" key="2">
    <source>
        <dbReference type="ARBA" id="ARBA00022737"/>
    </source>
</evidence>
<dbReference type="AlphaFoldDB" id="A0AAE1IX90"/>
<dbReference type="Pfam" id="PF23286">
    <property type="entry name" value="LRR_13"/>
    <property type="match status" value="1"/>
</dbReference>
<dbReference type="InterPro" id="IPR002182">
    <property type="entry name" value="NB-ARC"/>
</dbReference>
<dbReference type="PROSITE" id="PS50104">
    <property type="entry name" value="TIR"/>
    <property type="match status" value="1"/>
</dbReference>
<feature type="region of interest" description="Disordered" evidence="5">
    <location>
        <begin position="145"/>
        <end position="164"/>
    </location>
</feature>
<dbReference type="Gene3D" id="3.40.50.300">
    <property type="entry name" value="P-loop containing nucleotide triphosphate hydrolases"/>
    <property type="match status" value="1"/>
</dbReference>
<evidence type="ECO:0000256" key="4">
    <source>
        <dbReference type="ARBA" id="ARBA00023027"/>
    </source>
</evidence>
<dbReference type="InterPro" id="IPR058192">
    <property type="entry name" value="WHD_ROQ1-like"/>
</dbReference>
<evidence type="ECO:0000256" key="3">
    <source>
        <dbReference type="ARBA" id="ARBA00022821"/>
    </source>
</evidence>
<gene>
    <name evidence="7" type="ORF">QN277_005919</name>
</gene>
<reference evidence="7" key="1">
    <citation type="submission" date="2023-10" db="EMBL/GenBank/DDBJ databases">
        <title>Chromosome-level genome of the transformable northern wattle, Acacia crassicarpa.</title>
        <authorList>
            <person name="Massaro I."/>
            <person name="Sinha N.R."/>
            <person name="Poethig S."/>
            <person name="Leichty A.R."/>
        </authorList>
    </citation>
    <scope>NUCLEOTIDE SEQUENCE</scope>
    <source>
        <strain evidence="7">Acra3RX</strain>
        <tissue evidence="7">Leaf</tissue>
    </source>
</reference>
<dbReference type="PANTHER" id="PTHR11017:SF587">
    <property type="entry name" value="NB-ARC DOMAIN PROTEIN"/>
    <property type="match status" value="1"/>
</dbReference>
<dbReference type="GO" id="GO:0006952">
    <property type="term" value="P:defense response"/>
    <property type="evidence" value="ECO:0007669"/>
    <property type="project" value="InterPro"/>
</dbReference>
<dbReference type="InterPro" id="IPR027417">
    <property type="entry name" value="P-loop_NTPase"/>
</dbReference>
<proteinExistence type="predicted"/>
<evidence type="ECO:0000313" key="8">
    <source>
        <dbReference type="Proteomes" id="UP001293593"/>
    </source>
</evidence>
<evidence type="ECO:0000256" key="5">
    <source>
        <dbReference type="SAM" id="MobiDB-lite"/>
    </source>
</evidence>
<keyword evidence="4" id="KW-0520">NAD</keyword>
<sequence length="1084" mass="124031">MAVQVAAPSSVGFTGKIKYRYDVFLSFRGEDTRKCFTENLYDNLRKKGINAFIDDRKLGKGERIAPSLLKAIEKSRISIIVFSKNYATSTWCLDELAHIIQCKKEMKQVVMPIFYKVDPMDVQYQRNSFEEAMVALEERFRNDAEKDRNSFGEERTDHEDRSRKNLEKLQKWRSALFEAASLSSAWLFQDGCEFRFIERIVEYVYAMLPPKPYHNIEHMVGLEPRIEEVISLLSKSDKGVCMLGIHGTGGIGKTTLAKAVYNSIFNDFEGACFLLDVNEASKKFQGIVRLQQKLLSEILEERITRFVSAGEGISKIKHRLSHKRVLLVLDDVDEIEQLEQLAGGCDWFGCGSKVIITTRNKQLLIAHNDKRTYELKELNECNSLELFCRHAFHMSLPPKGYHQMSSHVISYAKGLPLALKLIGSNLANKNKKEWRSILEQYDRIPEKTIHEILKISYDCLQDGAKIIFLDVACFFKDEMLDSLGKIVQACYSGARFYIDVLIDKSLVAIKDNGRIRMHDLIRQMGREIVRKEAPSNPGKHSRLFNYKDVLKVLQENSGSRSIEGILFDPPEEVEVEWSGLSFKKMTNLRFLIIRKAQFLTGPKYLPNSLRWLEWEGYPSTNLPPKFSANKLVFFKLCFSPFKLEEPLKRFECLTCMNFSECEFITEVPDMSQFQSLRKLSFSDCHNLIKVHDSVGYLSKLVELDLCGCVNLTSFPHEINMPSLEIIDFGNCMSLDYFPNLVGKMDELKIIWADWTSIEELPPSIGNLLGLDILGLSNCKSLREIPNGLFTLPNIDILCLGGSKGGCRKLLNQLMQESQPVIGCTNAHSLDLRDCCLLDEDIHLTLNLFRNLIELNLSGNDFVSLPECLKDFSKLWDLDVSNCKKLRNISELPSSLTHIKAGNCFSLTTESLDYLWSLVFLKELENLQVNFPATTFPDWFHNSCEGGKISFLARRNFPPLAIALEFGKAKRSRIQDLQISLIINGRVLLQKRLVVDNAQGHVVLLNLRSYFPSEDWMWLQRLFTESDWNDVVIHVISKKPDIIVVKGGVYVYEHQTNLENVQFRSPLLSTTSRKRRAVASAPLDK</sequence>
<dbReference type="FunFam" id="3.40.50.10140:FF:000007">
    <property type="entry name" value="Disease resistance protein (TIR-NBS-LRR class)"/>
    <property type="match status" value="1"/>
</dbReference>
<accession>A0AAE1IX90</accession>
<dbReference type="Pfam" id="PF23282">
    <property type="entry name" value="WHD_ROQ1"/>
    <property type="match status" value="1"/>
</dbReference>
<keyword evidence="8" id="KW-1185">Reference proteome</keyword>
<keyword evidence="3" id="KW-0611">Plant defense</keyword>
<dbReference type="InterPro" id="IPR044974">
    <property type="entry name" value="Disease_R_plants"/>
</dbReference>
<dbReference type="InterPro" id="IPR032675">
    <property type="entry name" value="LRR_dom_sf"/>
</dbReference>
<dbReference type="InterPro" id="IPR042197">
    <property type="entry name" value="Apaf_helical"/>
</dbReference>
<dbReference type="SMART" id="SM00255">
    <property type="entry name" value="TIR"/>
    <property type="match status" value="1"/>
</dbReference>
<dbReference type="InterPro" id="IPR035897">
    <property type="entry name" value="Toll_tir_struct_dom_sf"/>
</dbReference>
<evidence type="ECO:0000256" key="1">
    <source>
        <dbReference type="ARBA" id="ARBA00022614"/>
    </source>
</evidence>
<dbReference type="EMBL" id="JAWXYG010000011">
    <property type="protein sequence ID" value="KAK4259605.1"/>
    <property type="molecule type" value="Genomic_DNA"/>
</dbReference>
<evidence type="ECO:0000259" key="6">
    <source>
        <dbReference type="PROSITE" id="PS50104"/>
    </source>
</evidence>
<name>A0AAE1IX90_9FABA</name>
<dbReference type="SUPFAM" id="SSF52058">
    <property type="entry name" value="L domain-like"/>
    <property type="match status" value="1"/>
</dbReference>
<dbReference type="PRINTS" id="PR00364">
    <property type="entry name" value="DISEASERSIST"/>
</dbReference>
<dbReference type="SUPFAM" id="SSF52540">
    <property type="entry name" value="P-loop containing nucleoside triphosphate hydrolases"/>
    <property type="match status" value="1"/>
</dbReference>
<comment type="caution">
    <text evidence="7">The sequence shown here is derived from an EMBL/GenBank/DDBJ whole genome shotgun (WGS) entry which is preliminary data.</text>
</comment>
<dbReference type="Gene3D" id="1.10.8.430">
    <property type="entry name" value="Helical domain of apoptotic protease-activating factors"/>
    <property type="match status" value="1"/>
</dbReference>
<feature type="domain" description="TIR" evidence="6">
    <location>
        <begin position="19"/>
        <end position="208"/>
    </location>
</feature>
<dbReference type="Pfam" id="PF00931">
    <property type="entry name" value="NB-ARC"/>
    <property type="match status" value="1"/>
</dbReference>
<dbReference type="InterPro" id="IPR000157">
    <property type="entry name" value="TIR_dom"/>
</dbReference>